<accession>A0ACC0GWY5</accession>
<sequence length="329" mass="37639">MADDIPQEGAPPGMEMDPEFEPLPLGVWPFDPVTYPPEVHVLPPDSIRQFRSFVRGALEDLLLREPKSHLSYDIAEYIEPPDDVHHIVDGASFGIFCMGLSRLTASRPLLGALVERWWDTTDSFHISIVGEMTMTPFDFSMLTGIGVGGDPIPFDTDMGEWDAAQIFLLGIFPPLSRPGFVRYSWFKDQFRGQTPTTREEVKHYARGFFMFMLGTTLFADRVNTVDLYLLSALVDMTRIRCYDWGGAGLATLYGYMSSSSRRSGHLLGGYWRAWELWVYAYFPRLAPEPEVEMPPVVPYSHRYDVRCEQRPRESFLFFHRYFDTVAAAE</sequence>
<gene>
    <name evidence="1" type="ORF">LOK49_LG08G02191</name>
</gene>
<name>A0ACC0GWY5_9ERIC</name>
<evidence type="ECO:0000313" key="1">
    <source>
        <dbReference type="EMBL" id="KAI8005047.1"/>
    </source>
</evidence>
<proteinExistence type="predicted"/>
<dbReference type="Proteomes" id="UP001060215">
    <property type="component" value="Chromosome 9"/>
</dbReference>
<organism evidence="1 2">
    <name type="scientific">Camellia lanceoleosa</name>
    <dbReference type="NCBI Taxonomy" id="1840588"/>
    <lineage>
        <taxon>Eukaryota</taxon>
        <taxon>Viridiplantae</taxon>
        <taxon>Streptophyta</taxon>
        <taxon>Embryophyta</taxon>
        <taxon>Tracheophyta</taxon>
        <taxon>Spermatophyta</taxon>
        <taxon>Magnoliopsida</taxon>
        <taxon>eudicotyledons</taxon>
        <taxon>Gunneridae</taxon>
        <taxon>Pentapetalae</taxon>
        <taxon>asterids</taxon>
        <taxon>Ericales</taxon>
        <taxon>Theaceae</taxon>
        <taxon>Camellia</taxon>
    </lineage>
</organism>
<dbReference type="EMBL" id="CM045766">
    <property type="protein sequence ID" value="KAI8005047.1"/>
    <property type="molecule type" value="Genomic_DNA"/>
</dbReference>
<reference evidence="1 2" key="1">
    <citation type="journal article" date="2022" name="Plant J.">
        <title>Chromosome-level genome of Camellia lanceoleosa provides a valuable resource for understanding genome evolution and self-incompatibility.</title>
        <authorList>
            <person name="Gong W."/>
            <person name="Xiao S."/>
            <person name="Wang L."/>
            <person name="Liao Z."/>
            <person name="Chang Y."/>
            <person name="Mo W."/>
            <person name="Hu G."/>
            <person name="Li W."/>
            <person name="Zhao G."/>
            <person name="Zhu H."/>
            <person name="Hu X."/>
            <person name="Ji K."/>
            <person name="Xiang X."/>
            <person name="Song Q."/>
            <person name="Yuan D."/>
            <person name="Jin S."/>
            <person name="Zhang L."/>
        </authorList>
    </citation>
    <scope>NUCLEOTIDE SEQUENCE [LARGE SCALE GENOMIC DNA]</scope>
    <source>
        <strain evidence="1">SQ_2022a</strain>
    </source>
</reference>
<keyword evidence="2" id="KW-1185">Reference proteome</keyword>
<feature type="non-terminal residue" evidence="1">
    <location>
        <position position="329"/>
    </location>
</feature>
<protein>
    <submittedName>
        <fullName evidence="1">Protein MAIN-LIKE 2</fullName>
    </submittedName>
</protein>
<evidence type="ECO:0000313" key="2">
    <source>
        <dbReference type="Proteomes" id="UP001060215"/>
    </source>
</evidence>
<comment type="caution">
    <text evidence="1">The sequence shown here is derived from an EMBL/GenBank/DDBJ whole genome shotgun (WGS) entry which is preliminary data.</text>
</comment>